<evidence type="ECO:0000313" key="1">
    <source>
        <dbReference type="EMBL" id="NEX63998.1"/>
    </source>
</evidence>
<comment type="caution">
    <text evidence="1">The sequence shown here is derived from an EMBL/GenBank/DDBJ whole genome shotgun (WGS) entry which is preliminary data.</text>
</comment>
<organism evidence="1 2">
    <name type="scientific">Noviherbaspirillum galbum</name>
    <dbReference type="NCBI Taxonomy" id="2709383"/>
    <lineage>
        <taxon>Bacteria</taxon>
        <taxon>Pseudomonadati</taxon>
        <taxon>Pseudomonadota</taxon>
        <taxon>Betaproteobacteria</taxon>
        <taxon>Burkholderiales</taxon>
        <taxon>Oxalobacteraceae</taxon>
        <taxon>Noviherbaspirillum</taxon>
    </lineage>
</organism>
<protein>
    <submittedName>
        <fullName evidence="1">Uncharacterized protein</fullName>
    </submittedName>
</protein>
<dbReference type="AlphaFoldDB" id="A0A6B3SU54"/>
<dbReference type="RefSeq" id="WP_163967926.1">
    <property type="nucleotide sequence ID" value="NZ_JAAIVB010000078.1"/>
</dbReference>
<dbReference type="Proteomes" id="UP000482155">
    <property type="component" value="Unassembled WGS sequence"/>
</dbReference>
<sequence length="106" mass="11779">MNHQTFGREAAGSIVFASESARERTPLRRRDGDGIRTRFGELVDVRHRGALRLARLTGLQVPQTDMPAVVRLWNGDICKEMSIHEARALAAQLLEAAACAEGQNRR</sequence>
<reference evidence="1 2" key="1">
    <citation type="submission" date="2020-02" db="EMBL/GenBank/DDBJ databases">
        <authorList>
            <person name="Kim M.K."/>
        </authorList>
    </citation>
    <scope>NUCLEOTIDE SEQUENCE [LARGE SCALE GENOMIC DNA]</scope>
    <source>
        <strain evidence="1 2">17J57-3</strain>
    </source>
</reference>
<keyword evidence="2" id="KW-1185">Reference proteome</keyword>
<accession>A0A6B3SU54</accession>
<evidence type="ECO:0000313" key="2">
    <source>
        <dbReference type="Proteomes" id="UP000482155"/>
    </source>
</evidence>
<dbReference type="EMBL" id="JAAIVB010000078">
    <property type="protein sequence ID" value="NEX63998.1"/>
    <property type="molecule type" value="Genomic_DNA"/>
</dbReference>
<name>A0A6B3SU54_9BURK</name>
<proteinExistence type="predicted"/>
<gene>
    <name evidence="1" type="ORF">G3574_23190</name>
</gene>